<organism evidence="1">
    <name type="scientific">Tupanvirus soda lake</name>
    <dbReference type="NCBI Taxonomy" id="2126985"/>
    <lineage>
        <taxon>Viruses</taxon>
        <taxon>Varidnaviria</taxon>
        <taxon>Bamfordvirae</taxon>
        <taxon>Nucleocytoviricota</taxon>
        <taxon>Megaviricetes</taxon>
        <taxon>Imitervirales</taxon>
        <taxon>Mimiviridae</taxon>
        <taxon>Megamimivirinae</taxon>
        <taxon>Tupanvirus</taxon>
        <taxon>Tupanvirus salinum</taxon>
    </lineage>
</organism>
<reference evidence="1" key="1">
    <citation type="submission" date="2017-01" db="EMBL/GenBank/DDBJ databases">
        <authorList>
            <person name="Assis F.L."/>
            <person name="Abrahao J.S."/>
            <person name="Silva L."/>
            <person name="Khalil J.B."/>
            <person name="Rodrigues R."/>
            <person name="Silva L.S."/>
            <person name="Arantes T."/>
            <person name="Boratto P."/>
            <person name="Andrade M."/>
            <person name="Kroon E.G."/>
            <person name="Ribeiro B."/>
            <person name="Bergier I."/>
            <person name="Seligmann H."/>
            <person name="Ghigo E."/>
            <person name="Colson P."/>
            <person name="Levasseur A."/>
            <person name="Raoult D."/>
            <person name="Scola B.L."/>
        </authorList>
    </citation>
    <scope>NUCLEOTIDE SEQUENCE</scope>
    <source>
        <strain evidence="1">Soda lake</strain>
    </source>
</reference>
<accession>A0A6N1NMB9</accession>
<dbReference type="KEGG" id="vg:80519030"/>
<evidence type="ECO:0000313" key="1">
    <source>
        <dbReference type="EMBL" id="QKU35594.1"/>
    </source>
</evidence>
<dbReference type="GeneID" id="80519030"/>
<sequence length="411" mass="48752">MRLIFEIFIQFFKYDCYNIMISDARLSTLFNTNLLTRNSKEKFNNLCINSKKETVLNKNIYKLLEKMLDAFSKEIILEHAKPNDINVMRNIFINFDKNLNNVVGSKYQSDINAMNQCRTFLLRIGKSTIVINFIFDDIEKNIGYIASILHSINTFCNLFDYDYNGLIIDISLDENNRTLDVPNNTKNYEEIFTIQHKMSTGFNVSGLTYRYKKMIILSKKEEIIKLLYHELIHLVGLDYLLVNINKKYGWAIDKLYLNISEAYTEFMSVVLNTAYLAIHLFMVNKKDLYELFRDLLLIEYNYSFYLSANILKFYGYDHKSFYNFFNGIGKINHCPIYIWEYVILRTQLFLNINEIFDLLGNDLYVTNENKDNIIDKMKIDNNLLNELSFFMKCDPSRNISYLMIDIDWNLL</sequence>
<proteinExistence type="predicted"/>
<dbReference type="EMBL" id="KY523104">
    <property type="protein sequence ID" value="QKU35594.1"/>
    <property type="molecule type" value="Genomic_DNA"/>
</dbReference>
<reference evidence="1" key="2">
    <citation type="journal article" date="2018" name="Nat. Commun.">
        <title>Tailed giant Tupanvirus possesses the most complete translational apparatus of the known virosphere.</title>
        <authorList>
            <person name="Abrahao J."/>
            <person name="Silva L."/>
            <person name="Silva L.S."/>
            <person name="Khalil J.Y.B."/>
            <person name="Rodrigues R."/>
            <person name="Arantes T."/>
            <person name="Assis F."/>
            <person name="Boratto P."/>
            <person name="Andrade M."/>
            <person name="Kroon E.G."/>
            <person name="Ribeiro B."/>
            <person name="Bergier I."/>
            <person name="Seligmann H."/>
            <person name="Ghigo E."/>
            <person name="Colson P."/>
            <person name="Levasseur A."/>
            <person name="Kroemer G."/>
            <person name="Raoult D."/>
            <person name="La Scola B."/>
        </authorList>
    </citation>
    <scope>NUCLEOTIDE SEQUENCE [LARGE SCALE GENOMIC DNA]</scope>
    <source>
        <strain evidence="1">Soda lake</strain>
    </source>
</reference>
<dbReference type="RefSeq" id="YP_010782266.1">
    <property type="nucleotide sequence ID" value="NC_075039.1"/>
</dbReference>
<protein>
    <submittedName>
        <fullName evidence="1">Uncharacterized protein</fullName>
    </submittedName>
</protein>
<name>A0A6N1NMB9_9VIRU</name>